<proteinExistence type="inferred from homology"/>
<feature type="short sequence motif" description="GXGXXG" evidence="3">
    <location>
        <begin position="11"/>
        <end position="16"/>
    </location>
</feature>
<dbReference type="Pfam" id="PF01734">
    <property type="entry name" value="Patatin"/>
    <property type="match status" value="1"/>
</dbReference>
<accession>A0A8D9FRM5</accession>
<dbReference type="PANTHER" id="PTHR32176">
    <property type="entry name" value="XYLOSE ISOMERASE"/>
    <property type="match status" value="1"/>
</dbReference>
<dbReference type="SUPFAM" id="SSF52151">
    <property type="entry name" value="FabD/lysophospholipase-like"/>
    <property type="match status" value="1"/>
</dbReference>
<dbReference type="GO" id="GO:0047372">
    <property type="term" value="F:monoacylglycerol lipase activity"/>
    <property type="evidence" value="ECO:0007669"/>
    <property type="project" value="TreeGrafter"/>
</dbReference>
<dbReference type="EMBL" id="OU342829">
    <property type="protein sequence ID" value="CAG7580741.1"/>
    <property type="molecule type" value="Genomic_DNA"/>
</dbReference>
<feature type="domain" description="PNPLA" evidence="4">
    <location>
        <begin position="7"/>
        <end position="201"/>
    </location>
</feature>
<keyword evidence="2 3" id="KW-0443">Lipid metabolism</keyword>
<protein>
    <submittedName>
        <fullName evidence="5">Putative patatin-like phospholipase</fullName>
    </submittedName>
</protein>
<name>A0A8D9FRM5_9VIRU</name>
<feature type="active site" description="Nucleophile" evidence="3">
    <location>
        <position position="51"/>
    </location>
</feature>
<dbReference type="InterPro" id="IPR016035">
    <property type="entry name" value="Acyl_Trfase/lysoPLipase"/>
</dbReference>
<comment type="similarity">
    <text evidence="1">Belongs to the patatin family.</text>
</comment>
<dbReference type="InterPro" id="IPR002641">
    <property type="entry name" value="PNPLA_dom"/>
</dbReference>
<dbReference type="GO" id="GO:0004620">
    <property type="term" value="F:phospholipase activity"/>
    <property type="evidence" value="ECO:0007669"/>
    <property type="project" value="TreeGrafter"/>
</dbReference>
<dbReference type="PROSITE" id="PS51635">
    <property type="entry name" value="PNPLA"/>
    <property type="match status" value="1"/>
</dbReference>
<dbReference type="Gene3D" id="3.40.1090.10">
    <property type="entry name" value="Cytosolic phospholipase A2 catalytic domain"/>
    <property type="match status" value="1"/>
</dbReference>
<sequence length="323" mass="35894">MSEINVLSIDGGGIRGVLPAEILIYVEEKIQELTNSDIRLAEHFDLIVGTSTGGILTCIYCLSDENGKPKYTAVDASNLYLKNGGDIFKKEFSHRVKTLWGLAGPRYSHKNVEKLFDKYMGEDKLDTSVTNMMLTSVNTKGSGLYLFKSFKAKIDPSRNHTFKDAARATSSAPTYFAPHKLNDMSLIDGGMAINNPSMSAYVEAMKLFPKAKKINLLSIGTARTVDSFTHKKTKKWGILNWIVPLFDIILIASARGVEYQADLLYKSHIKGEYLRIDPVLGDADDEMDNASPENLKLLKEAGIKSLSLNKDNIDMFLKKTIKP</sequence>
<evidence type="ECO:0000313" key="5">
    <source>
        <dbReference type="EMBL" id="CAG7580741.1"/>
    </source>
</evidence>
<keyword evidence="3" id="KW-0442">Lipid degradation</keyword>
<evidence type="ECO:0000256" key="3">
    <source>
        <dbReference type="PROSITE-ProRule" id="PRU01161"/>
    </source>
</evidence>
<keyword evidence="3" id="KW-0378">Hydrolase</keyword>
<dbReference type="GO" id="GO:0016042">
    <property type="term" value="P:lipid catabolic process"/>
    <property type="evidence" value="ECO:0007669"/>
    <property type="project" value="UniProtKB-UniRule"/>
</dbReference>
<organism evidence="5">
    <name type="scientific">uncultured marine phage</name>
    <dbReference type="NCBI Taxonomy" id="707152"/>
    <lineage>
        <taxon>Viruses</taxon>
        <taxon>environmental samples</taxon>
    </lineage>
</organism>
<reference evidence="5" key="1">
    <citation type="submission" date="2021-06" db="EMBL/GenBank/DDBJ databases">
        <authorList>
            <person name="Gannon L."/>
            <person name="Redgwell R T."/>
            <person name="Michniewski S."/>
            <person name="Harrison D C."/>
            <person name="Millard A."/>
        </authorList>
    </citation>
    <scope>NUCLEOTIDE SEQUENCE</scope>
</reference>
<evidence type="ECO:0000256" key="1">
    <source>
        <dbReference type="ARBA" id="ARBA00010240"/>
    </source>
</evidence>
<feature type="short sequence motif" description="DGA/G" evidence="3">
    <location>
        <begin position="188"/>
        <end position="190"/>
    </location>
</feature>
<evidence type="ECO:0000256" key="2">
    <source>
        <dbReference type="ARBA" id="ARBA00023098"/>
    </source>
</evidence>
<gene>
    <name evidence="5" type="ORF">SLAVMIC_00540</name>
</gene>
<feature type="active site" description="Proton acceptor" evidence="3">
    <location>
        <position position="188"/>
    </location>
</feature>
<feature type="short sequence motif" description="GXSXG" evidence="3">
    <location>
        <begin position="49"/>
        <end position="53"/>
    </location>
</feature>
<dbReference type="PANTHER" id="PTHR32176:SF92">
    <property type="entry name" value="XYLOSE ISOMERASE"/>
    <property type="match status" value="1"/>
</dbReference>
<evidence type="ECO:0000259" key="4">
    <source>
        <dbReference type="PROSITE" id="PS51635"/>
    </source>
</evidence>